<dbReference type="EMBL" id="QXCT01000001">
    <property type="protein sequence ID" value="MDW9252723.1"/>
    <property type="molecule type" value="Genomic_DNA"/>
</dbReference>
<evidence type="ECO:0000313" key="3">
    <source>
        <dbReference type="Proteomes" id="UP001272137"/>
    </source>
</evidence>
<feature type="region of interest" description="Disordered" evidence="1">
    <location>
        <begin position="1"/>
        <end position="41"/>
    </location>
</feature>
<gene>
    <name evidence="2" type="ORF">C7S16_5489</name>
</gene>
<organism evidence="2 3">
    <name type="scientific">Burkholderia thailandensis</name>
    <dbReference type="NCBI Taxonomy" id="57975"/>
    <lineage>
        <taxon>Bacteria</taxon>
        <taxon>Pseudomonadati</taxon>
        <taxon>Pseudomonadota</taxon>
        <taxon>Betaproteobacteria</taxon>
        <taxon>Burkholderiales</taxon>
        <taxon>Burkholderiaceae</taxon>
        <taxon>Burkholderia</taxon>
        <taxon>pseudomallei group</taxon>
    </lineage>
</organism>
<dbReference type="AlphaFoldDB" id="A0AAW9CUL3"/>
<protein>
    <submittedName>
        <fullName evidence="2">Uncharacterized protein</fullName>
    </submittedName>
</protein>
<evidence type="ECO:0000256" key="1">
    <source>
        <dbReference type="SAM" id="MobiDB-lite"/>
    </source>
</evidence>
<dbReference type="Proteomes" id="UP001272137">
    <property type="component" value="Unassembled WGS sequence"/>
</dbReference>
<accession>A0AAW9CUL3</accession>
<comment type="caution">
    <text evidence="2">The sequence shown here is derived from an EMBL/GenBank/DDBJ whole genome shotgun (WGS) entry which is preliminary data.</text>
</comment>
<proteinExistence type="predicted"/>
<reference evidence="2" key="1">
    <citation type="submission" date="2018-08" db="EMBL/GenBank/DDBJ databases">
        <title>Identification of Burkholderia cepacia strains that express a Burkholderia pseudomallei-like capsular polysaccharide.</title>
        <authorList>
            <person name="Burtnick M.N."/>
            <person name="Vongsouvath M."/>
            <person name="Newton P."/>
            <person name="Wuthiekanun V."/>
            <person name="Limmathurotsakul D."/>
            <person name="Brett P.J."/>
            <person name="Chantratita N."/>
            <person name="Dance D.A."/>
        </authorList>
    </citation>
    <scope>NUCLEOTIDE SEQUENCE</scope>
    <source>
        <strain evidence="2">SBXCC001</strain>
    </source>
</reference>
<sequence length="41" mass="4218">MSGAGADRVRMGGLPAKGLGSHESLLSGIERNVEGQRTHGK</sequence>
<feature type="compositionally biased region" description="Basic and acidic residues" evidence="1">
    <location>
        <begin position="31"/>
        <end position="41"/>
    </location>
</feature>
<name>A0AAW9CUL3_BURTH</name>
<evidence type="ECO:0000313" key="2">
    <source>
        <dbReference type="EMBL" id="MDW9252723.1"/>
    </source>
</evidence>